<comment type="function">
    <text evidence="2">Catalyzes the phosphorylation of pyruvate to phosphoenolpyruvate.</text>
</comment>
<dbReference type="InterPro" id="IPR013815">
    <property type="entry name" value="ATP_grasp_subdomain_1"/>
</dbReference>
<dbReference type="Gene3D" id="3.50.30.10">
    <property type="entry name" value="Phosphohistidine domain"/>
    <property type="match status" value="1"/>
</dbReference>
<dbReference type="InterPro" id="IPR036637">
    <property type="entry name" value="Phosphohistidine_dom_sf"/>
</dbReference>
<dbReference type="GO" id="GO:0008986">
    <property type="term" value="F:pyruvate, water dikinase activity"/>
    <property type="evidence" value="ECO:0007669"/>
    <property type="project" value="UniProtKB-EC"/>
</dbReference>
<name>A0A6J6R5V1_9ZZZZ</name>
<dbReference type="Pfam" id="PF01326">
    <property type="entry name" value="PPDK_N"/>
    <property type="match status" value="1"/>
</dbReference>
<evidence type="ECO:0000259" key="15">
    <source>
        <dbReference type="Pfam" id="PF00391"/>
    </source>
</evidence>
<keyword evidence="7" id="KW-0479">Metal-binding</keyword>
<dbReference type="GO" id="GO:0005524">
    <property type="term" value="F:ATP binding"/>
    <property type="evidence" value="ECO:0007669"/>
    <property type="project" value="UniProtKB-KW"/>
</dbReference>
<keyword evidence="9" id="KW-0418">Kinase</keyword>
<evidence type="ECO:0000256" key="12">
    <source>
        <dbReference type="ARBA" id="ARBA00033470"/>
    </source>
</evidence>
<evidence type="ECO:0000256" key="8">
    <source>
        <dbReference type="ARBA" id="ARBA00022741"/>
    </source>
</evidence>
<dbReference type="SUPFAM" id="SSF52009">
    <property type="entry name" value="Phosphohistidine domain"/>
    <property type="match status" value="1"/>
</dbReference>
<dbReference type="Pfam" id="PF00391">
    <property type="entry name" value="PEP-utilizers"/>
    <property type="match status" value="1"/>
</dbReference>
<comment type="similarity">
    <text evidence="4">Belongs to the PEP-utilizing enzyme family.</text>
</comment>
<evidence type="ECO:0000256" key="13">
    <source>
        <dbReference type="ARBA" id="ARBA00047700"/>
    </source>
</evidence>
<accession>A0A6J6R5V1</accession>
<feature type="domain" description="Pyruvate phosphate dikinase AMP/ATP-binding" evidence="16">
    <location>
        <begin position="20"/>
        <end position="362"/>
    </location>
</feature>
<proteinExistence type="inferred from homology"/>
<dbReference type="PANTHER" id="PTHR43030">
    <property type="entry name" value="PHOSPHOENOLPYRUVATE SYNTHASE"/>
    <property type="match status" value="1"/>
</dbReference>
<dbReference type="Gene3D" id="3.30.470.20">
    <property type="entry name" value="ATP-grasp fold, B domain"/>
    <property type="match status" value="1"/>
</dbReference>
<evidence type="ECO:0000256" key="6">
    <source>
        <dbReference type="ARBA" id="ARBA00022679"/>
    </source>
</evidence>
<dbReference type="SUPFAM" id="SSF56059">
    <property type="entry name" value="Glutathione synthetase ATP-binding domain-like"/>
    <property type="match status" value="1"/>
</dbReference>
<protein>
    <recommendedName>
        <fullName evidence="5">pyruvate, water dikinase</fullName>
        <ecNumber evidence="5">2.7.9.2</ecNumber>
    </recommendedName>
    <alternativeName>
        <fullName evidence="12">Pyruvate, water dikinase</fullName>
    </alternativeName>
</protein>
<evidence type="ECO:0000256" key="11">
    <source>
        <dbReference type="ARBA" id="ARBA00022842"/>
    </source>
</evidence>
<dbReference type="InterPro" id="IPR006319">
    <property type="entry name" value="PEP_synth"/>
</dbReference>
<keyword evidence="8" id="KW-0547">Nucleotide-binding</keyword>
<dbReference type="EC" id="2.7.9.2" evidence="5"/>
<comment type="catalytic activity">
    <reaction evidence="13">
        <text>pyruvate + ATP + H2O = phosphoenolpyruvate + AMP + phosphate + 2 H(+)</text>
        <dbReference type="Rhea" id="RHEA:11364"/>
        <dbReference type="ChEBI" id="CHEBI:15361"/>
        <dbReference type="ChEBI" id="CHEBI:15377"/>
        <dbReference type="ChEBI" id="CHEBI:15378"/>
        <dbReference type="ChEBI" id="CHEBI:30616"/>
        <dbReference type="ChEBI" id="CHEBI:43474"/>
        <dbReference type="ChEBI" id="CHEBI:58702"/>
        <dbReference type="ChEBI" id="CHEBI:456215"/>
        <dbReference type="EC" id="2.7.9.2"/>
    </reaction>
</comment>
<dbReference type="EMBL" id="CAEZXS010000282">
    <property type="protein sequence ID" value="CAB4716525.1"/>
    <property type="molecule type" value="Genomic_DNA"/>
</dbReference>
<evidence type="ECO:0000256" key="4">
    <source>
        <dbReference type="ARBA" id="ARBA00007837"/>
    </source>
</evidence>
<dbReference type="PANTHER" id="PTHR43030:SF1">
    <property type="entry name" value="PHOSPHOENOLPYRUVATE SYNTHASE"/>
    <property type="match status" value="1"/>
</dbReference>
<dbReference type="Gene3D" id="3.30.1490.20">
    <property type="entry name" value="ATP-grasp fold, A domain"/>
    <property type="match status" value="1"/>
</dbReference>
<evidence type="ECO:0000256" key="7">
    <source>
        <dbReference type="ARBA" id="ARBA00022723"/>
    </source>
</evidence>
<keyword evidence="10" id="KW-0067">ATP-binding</keyword>
<evidence type="ECO:0000256" key="14">
    <source>
        <dbReference type="SAM" id="MobiDB-lite"/>
    </source>
</evidence>
<comment type="cofactor">
    <cofactor evidence="1">
        <name>Mg(2+)</name>
        <dbReference type="ChEBI" id="CHEBI:18420"/>
    </cofactor>
</comment>
<keyword evidence="11" id="KW-0460">Magnesium</keyword>
<evidence type="ECO:0000256" key="5">
    <source>
        <dbReference type="ARBA" id="ARBA00011996"/>
    </source>
</evidence>
<evidence type="ECO:0000259" key="16">
    <source>
        <dbReference type="Pfam" id="PF01326"/>
    </source>
</evidence>
<dbReference type="GO" id="GO:0046872">
    <property type="term" value="F:metal ion binding"/>
    <property type="evidence" value="ECO:0007669"/>
    <property type="project" value="UniProtKB-KW"/>
</dbReference>
<keyword evidence="6" id="KW-0808">Transferase</keyword>
<dbReference type="InterPro" id="IPR008279">
    <property type="entry name" value="PEP-util_enz_mobile_dom"/>
</dbReference>
<dbReference type="UniPathway" id="UPA00138"/>
<evidence type="ECO:0000256" key="9">
    <source>
        <dbReference type="ARBA" id="ARBA00022777"/>
    </source>
</evidence>
<evidence type="ECO:0000256" key="10">
    <source>
        <dbReference type="ARBA" id="ARBA00022840"/>
    </source>
</evidence>
<sequence>MSTSAELILWIDNPHATVTEVVGAKASALARVAANSSSQEDSLHIPTPAGFIISTEACAQLLGQDSVRDPLTTLFQSLADGKVLPTRFAEQAQTLIDQAAISEQLLYQLGPALEQLQGKDADAVFAVRSSAIYEDLEQASYAGQYETVLSVHDLAGVISAYRSILGSMFSTRVLAYTNAHQQPFGQNLMAVLVQRMVRSDLGASGVLLSADPDLQVHVTSSGGPKNSNNSNNNTTEDLPAAVTSIEACWGMGDALVDGLLIPERYEVTHQGLSSLERPEVRVFPQAQQLKSNGSADLIPTSDTEQSTQVLRLDQILLLNDWGQLLAERFGHQVELEWAVDGITQEMVLLQVRPFLQTAEPKDSDLSLANPENTIALTSGLAIGSGTVESRVCVLSDPFEPGAFKEGDVLVTHSTNPSWLPLMLQASALITDQGGRNSHAAILGRELGLLCVVGCIDATTKLLDVDRVQVICDQGVGKVLPAATADRHSG</sequence>
<evidence type="ECO:0000256" key="2">
    <source>
        <dbReference type="ARBA" id="ARBA00002988"/>
    </source>
</evidence>
<evidence type="ECO:0000256" key="1">
    <source>
        <dbReference type="ARBA" id="ARBA00001946"/>
    </source>
</evidence>
<evidence type="ECO:0000313" key="17">
    <source>
        <dbReference type="EMBL" id="CAB4716525.1"/>
    </source>
</evidence>
<organism evidence="17">
    <name type="scientific">freshwater metagenome</name>
    <dbReference type="NCBI Taxonomy" id="449393"/>
    <lineage>
        <taxon>unclassified sequences</taxon>
        <taxon>metagenomes</taxon>
        <taxon>ecological metagenomes</taxon>
    </lineage>
</organism>
<gene>
    <name evidence="17" type="ORF">UFOPK2582_01694</name>
</gene>
<evidence type="ECO:0000256" key="3">
    <source>
        <dbReference type="ARBA" id="ARBA00004742"/>
    </source>
</evidence>
<dbReference type="InterPro" id="IPR002192">
    <property type="entry name" value="PPDK_AMP/ATP-bd"/>
</dbReference>
<feature type="region of interest" description="Disordered" evidence="14">
    <location>
        <begin position="217"/>
        <end position="236"/>
    </location>
</feature>
<dbReference type="AlphaFoldDB" id="A0A6J6R5V1"/>
<dbReference type="GO" id="GO:0006094">
    <property type="term" value="P:gluconeogenesis"/>
    <property type="evidence" value="ECO:0007669"/>
    <property type="project" value="UniProtKB-UniPathway"/>
</dbReference>
<reference evidence="17" key="1">
    <citation type="submission" date="2020-05" db="EMBL/GenBank/DDBJ databases">
        <authorList>
            <person name="Chiriac C."/>
            <person name="Salcher M."/>
            <person name="Ghai R."/>
            <person name="Kavagutti S V."/>
        </authorList>
    </citation>
    <scope>NUCLEOTIDE SEQUENCE</scope>
</reference>
<feature type="domain" description="PEP-utilising enzyme mobile" evidence="15">
    <location>
        <begin position="403"/>
        <end position="474"/>
    </location>
</feature>
<comment type="pathway">
    <text evidence="3">Carbohydrate biosynthesis; gluconeogenesis.</text>
</comment>